<dbReference type="Pfam" id="PF17871">
    <property type="entry name" value="AAA_lid_9"/>
    <property type="match status" value="1"/>
</dbReference>
<evidence type="ECO:0000313" key="9">
    <source>
        <dbReference type="EMBL" id="HIS31513.1"/>
    </source>
</evidence>
<dbReference type="Gene3D" id="1.10.1780.10">
    <property type="entry name" value="Clp, N-terminal domain"/>
    <property type="match status" value="1"/>
</dbReference>
<dbReference type="Gene3D" id="3.40.50.300">
    <property type="entry name" value="P-loop containing nucleotide triphosphate hydrolases"/>
    <property type="match status" value="2"/>
</dbReference>
<dbReference type="InterPro" id="IPR041546">
    <property type="entry name" value="ClpA/ClpB_AAA_lid"/>
</dbReference>
<dbReference type="PROSITE" id="PS00871">
    <property type="entry name" value="CLPAB_2"/>
    <property type="match status" value="1"/>
</dbReference>
<dbReference type="InterPro" id="IPR018368">
    <property type="entry name" value="ClpA/B_CS1"/>
</dbReference>
<dbReference type="InterPro" id="IPR028299">
    <property type="entry name" value="ClpA/B_CS2"/>
</dbReference>
<dbReference type="EMBL" id="DVIQ01000043">
    <property type="protein sequence ID" value="HIS31513.1"/>
    <property type="molecule type" value="Genomic_DNA"/>
</dbReference>
<dbReference type="InterPro" id="IPR003593">
    <property type="entry name" value="AAA+_ATPase"/>
</dbReference>
<keyword evidence="9" id="KW-0645">Protease</keyword>
<dbReference type="Proteomes" id="UP000823935">
    <property type="component" value="Unassembled WGS sequence"/>
</dbReference>
<dbReference type="SMART" id="SM01086">
    <property type="entry name" value="ClpB_D2-small"/>
    <property type="match status" value="1"/>
</dbReference>
<evidence type="ECO:0000256" key="5">
    <source>
        <dbReference type="PROSITE-ProRule" id="PRU01251"/>
    </source>
</evidence>
<dbReference type="Pfam" id="PF07724">
    <property type="entry name" value="AAA_2"/>
    <property type="match status" value="1"/>
</dbReference>
<dbReference type="GO" id="GO:0005524">
    <property type="term" value="F:ATP binding"/>
    <property type="evidence" value="ECO:0007669"/>
    <property type="project" value="UniProtKB-KW"/>
</dbReference>
<dbReference type="CDD" id="cd19499">
    <property type="entry name" value="RecA-like_ClpB_Hsp104-like"/>
    <property type="match status" value="1"/>
</dbReference>
<dbReference type="PANTHER" id="PTHR11638">
    <property type="entry name" value="ATP-DEPENDENT CLP PROTEASE"/>
    <property type="match status" value="1"/>
</dbReference>
<dbReference type="Pfam" id="PF10431">
    <property type="entry name" value="ClpB_D2-small"/>
    <property type="match status" value="1"/>
</dbReference>
<evidence type="ECO:0000256" key="1">
    <source>
        <dbReference type="ARBA" id="ARBA00022737"/>
    </source>
</evidence>
<dbReference type="CDD" id="cd00009">
    <property type="entry name" value="AAA"/>
    <property type="match status" value="1"/>
</dbReference>
<reference evidence="9" key="1">
    <citation type="submission" date="2020-10" db="EMBL/GenBank/DDBJ databases">
        <authorList>
            <person name="Gilroy R."/>
        </authorList>
    </citation>
    <scope>NUCLEOTIDE SEQUENCE</scope>
    <source>
        <strain evidence="9">CHK190-19873</strain>
    </source>
</reference>
<dbReference type="InterPro" id="IPR003959">
    <property type="entry name" value="ATPase_AAA_core"/>
</dbReference>
<dbReference type="SUPFAM" id="SSF52540">
    <property type="entry name" value="P-loop containing nucleoside triphosphate hydrolases"/>
    <property type="match status" value="2"/>
</dbReference>
<name>A0A9D1ET87_9FIRM</name>
<dbReference type="SUPFAM" id="SSF81923">
    <property type="entry name" value="Double Clp-N motif"/>
    <property type="match status" value="1"/>
</dbReference>
<dbReference type="InterPro" id="IPR019489">
    <property type="entry name" value="Clp_ATPase_C"/>
</dbReference>
<dbReference type="GO" id="GO:0006508">
    <property type="term" value="P:proteolysis"/>
    <property type="evidence" value="ECO:0007669"/>
    <property type="project" value="UniProtKB-KW"/>
</dbReference>
<keyword evidence="4 6" id="KW-0143">Chaperone</keyword>
<dbReference type="Gene3D" id="4.10.860.10">
    <property type="entry name" value="UVR domain"/>
    <property type="match status" value="1"/>
</dbReference>
<evidence type="ECO:0000313" key="10">
    <source>
        <dbReference type="Proteomes" id="UP000823935"/>
    </source>
</evidence>
<keyword evidence="7" id="KW-0175">Coiled coil</keyword>
<dbReference type="SMART" id="SM00382">
    <property type="entry name" value="AAA"/>
    <property type="match status" value="2"/>
</dbReference>
<dbReference type="PROSITE" id="PS51903">
    <property type="entry name" value="CLP_R"/>
    <property type="match status" value="1"/>
</dbReference>
<keyword evidence="9" id="KW-0378">Hydrolase</keyword>
<feature type="domain" description="Clp R" evidence="8">
    <location>
        <begin position="1"/>
        <end position="148"/>
    </location>
</feature>
<dbReference type="InterPro" id="IPR004176">
    <property type="entry name" value="Clp_R_N"/>
</dbReference>
<dbReference type="GO" id="GO:0008233">
    <property type="term" value="F:peptidase activity"/>
    <property type="evidence" value="ECO:0007669"/>
    <property type="project" value="UniProtKB-KW"/>
</dbReference>
<dbReference type="FunFam" id="3.40.50.300:FF:000025">
    <property type="entry name" value="ATP-dependent Clp protease subunit"/>
    <property type="match status" value="1"/>
</dbReference>
<dbReference type="GO" id="GO:0034605">
    <property type="term" value="P:cellular response to heat"/>
    <property type="evidence" value="ECO:0007669"/>
    <property type="project" value="TreeGrafter"/>
</dbReference>
<evidence type="ECO:0000256" key="4">
    <source>
        <dbReference type="ARBA" id="ARBA00023186"/>
    </source>
</evidence>
<dbReference type="Pfam" id="PF00004">
    <property type="entry name" value="AAA"/>
    <property type="match status" value="1"/>
</dbReference>
<comment type="caution">
    <text evidence="9">The sequence shown here is derived from an EMBL/GenBank/DDBJ whole genome shotgun (WGS) entry which is preliminary data.</text>
</comment>
<feature type="coiled-coil region" evidence="7">
    <location>
        <begin position="420"/>
        <end position="466"/>
    </location>
</feature>
<evidence type="ECO:0000256" key="6">
    <source>
        <dbReference type="RuleBase" id="RU004432"/>
    </source>
</evidence>
<dbReference type="InterPro" id="IPR036628">
    <property type="entry name" value="Clp_N_dom_sf"/>
</dbReference>
<proteinExistence type="inferred from homology"/>
<keyword evidence="2 6" id="KW-0547">Nucleotide-binding</keyword>
<dbReference type="AlphaFoldDB" id="A0A9D1ET87"/>
<dbReference type="Pfam" id="PF02861">
    <property type="entry name" value="Clp_N"/>
    <property type="match status" value="1"/>
</dbReference>
<sequence>MQQHFTKNAAKALDLAGKAARRLGHSYIGSEHLLLGLLEEGQGTAATVLAGAGIKEEQLLKLISQLIAPEEGVLTASKEGYTPRAQEILEDSLREAGDFHMEEAGTEHILLTILKDTECVATRLLHTMGVNIQKLYMNILDTMGIQEDMYRELANRARAGRGQGGATAVLDQYSRDLTALAQEGGLDPVVGREQEIERLIQILSRRTKNNPCLIGEPGVGKTAIVEGLAQRIVLGAVPEPMQGKRVVTLDLASMVAGSKYRGEFEERIKRVIAEVMESRDVLLFIDELHTIIGAGGAEGAMDASNILKPSLARGEIQLIGATTIEEYRKYIEKDPALERRFQPIMVEEPTQEEAVEILKGLRPRYEKHHGVAISDEALEAAVKLSERYINDRYLPDKAIDLIDEAASRRQLLGYQMPKNLEELNREVERLAQEKEEAVLAGDFEAAAKIKGEQDTAEKKFMELQNRLKKKKSVVRQSVEEKDIAAVVSAWTKIPVQRLEEKEAQRLLRLEQTLHKRVVGQDEAVSAVAKAIKRGRVGLKDPRRPIGSFLFLGPTGVGKTELSKALAEVVFGSEQAMIRVDMSEYMEKHSVSKLVGSPPGYVGYEEGGQLSEKVRRNPYSVILFDEIEKAHPDVFNILLQVLDDGHITDAQGRKVDFKNTILIMTSNAGAQSIMTPKKLGFAALEDEKQNYERMKEGVMEEVRRIFKPEFLNRIDEIMVFHSLNKENVKKIAGILLKDFAKRCSEQMNLTLEVRDNARSLIAEAGFDQKYGARPLKRAIQNQIEDALAEEILEGRIKPGDKVTVGVAKGKIRFTAASLVAAPSPVQQG</sequence>
<dbReference type="Gene3D" id="1.10.8.60">
    <property type="match status" value="2"/>
</dbReference>
<reference evidence="9" key="2">
    <citation type="journal article" date="2021" name="PeerJ">
        <title>Extensive microbial diversity within the chicken gut microbiome revealed by metagenomics and culture.</title>
        <authorList>
            <person name="Gilroy R."/>
            <person name="Ravi A."/>
            <person name="Getino M."/>
            <person name="Pursley I."/>
            <person name="Horton D.L."/>
            <person name="Alikhan N.F."/>
            <person name="Baker D."/>
            <person name="Gharbi K."/>
            <person name="Hall N."/>
            <person name="Watson M."/>
            <person name="Adriaenssens E.M."/>
            <person name="Foster-Nyarko E."/>
            <person name="Jarju S."/>
            <person name="Secka A."/>
            <person name="Antonio M."/>
            <person name="Oren A."/>
            <person name="Chaudhuri R.R."/>
            <person name="La Ragione R."/>
            <person name="Hildebrand F."/>
            <person name="Pallen M.J."/>
        </authorList>
    </citation>
    <scope>NUCLEOTIDE SEQUENCE</scope>
    <source>
        <strain evidence="9">CHK190-19873</strain>
    </source>
</reference>
<evidence type="ECO:0000256" key="7">
    <source>
        <dbReference type="SAM" id="Coils"/>
    </source>
</evidence>
<accession>A0A9D1ET87</accession>
<dbReference type="FunFam" id="3.40.50.300:FF:000010">
    <property type="entry name" value="Chaperone clpB 1, putative"/>
    <property type="match status" value="1"/>
</dbReference>
<keyword evidence="3 6" id="KW-0067">ATP-binding</keyword>
<protein>
    <submittedName>
        <fullName evidence="9">ATP-dependent Clp protease ATP-binding subunit</fullName>
    </submittedName>
</protein>
<comment type="similarity">
    <text evidence="6">Belongs to the ClpA/ClpB family.</text>
</comment>
<evidence type="ECO:0000256" key="2">
    <source>
        <dbReference type="ARBA" id="ARBA00022741"/>
    </source>
</evidence>
<organism evidence="9 10">
    <name type="scientific">Candidatus Limivivens intestinipullorum</name>
    <dbReference type="NCBI Taxonomy" id="2840858"/>
    <lineage>
        <taxon>Bacteria</taxon>
        <taxon>Bacillati</taxon>
        <taxon>Bacillota</taxon>
        <taxon>Clostridia</taxon>
        <taxon>Lachnospirales</taxon>
        <taxon>Lachnospiraceae</taxon>
        <taxon>Lachnospiraceae incertae sedis</taxon>
        <taxon>Candidatus Limivivens</taxon>
    </lineage>
</organism>
<evidence type="ECO:0000256" key="3">
    <source>
        <dbReference type="ARBA" id="ARBA00022840"/>
    </source>
</evidence>
<dbReference type="GO" id="GO:0005737">
    <property type="term" value="C:cytoplasm"/>
    <property type="evidence" value="ECO:0007669"/>
    <property type="project" value="TreeGrafter"/>
</dbReference>
<dbReference type="PRINTS" id="PR00300">
    <property type="entry name" value="CLPPROTEASEA"/>
</dbReference>
<evidence type="ECO:0000259" key="8">
    <source>
        <dbReference type="PROSITE" id="PS51903"/>
    </source>
</evidence>
<dbReference type="PROSITE" id="PS00870">
    <property type="entry name" value="CLPAB_1"/>
    <property type="match status" value="1"/>
</dbReference>
<keyword evidence="1 5" id="KW-0677">Repeat</keyword>
<dbReference type="InterPro" id="IPR001270">
    <property type="entry name" value="ClpA/B"/>
</dbReference>
<dbReference type="InterPro" id="IPR050130">
    <property type="entry name" value="ClpA_ClpB"/>
</dbReference>
<dbReference type="PANTHER" id="PTHR11638:SF18">
    <property type="entry name" value="HEAT SHOCK PROTEIN 104"/>
    <property type="match status" value="1"/>
</dbReference>
<dbReference type="GO" id="GO:0016887">
    <property type="term" value="F:ATP hydrolysis activity"/>
    <property type="evidence" value="ECO:0007669"/>
    <property type="project" value="InterPro"/>
</dbReference>
<gene>
    <name evidence="9" type="ORF">IAB44_08230</name>
</gene>
<dbReference type="InterPro" id="IPR027417">
    <property type="entry name" value="P-loop_NTPase"/>
</dbReference>